<keyword evidence="2" id="KW-1185">Reference proteome</keyword>
<dbReference type="PATRIC" id="fig|1582439.9.peg.522"/>
<accession>A0A0C5C937</accession>
<gene>
    <name evidence="1" type="ORF">NPIRD3C_0518</name>
</gene>
<reference evidence="1 2" key="3">
    <citation type="journal article" date="2019" name="Int. J. Syst. Evol. Microbiol.">
        <title>Nitrosopumilus adriaticus sp. nov. and Nitrosopumilus piranensis sp. nov., two ammonia-oxidizing archaea from the Adriatic Sea and members of the class Nitrososphaeria.</title>
        <authorList>
            <person name="Bayer B."/>
            <person name="Vojvoda J."/>
            <person name="Reinthaler T."/>
            <person name="Reyes C."/>
            <person name="Pinto M."/>
            <person name="Herndl G.J."/>
        </authorList>
    </citation>
    <scope>NUCLEOTIDE SEQUENCE [LARGE SCALE GENOMIC DNA]</scope>
    <source>
        <strain evidence="1 2">D3C</strain>
    </source>
</reference>
<reference evidence="2" key="1">
    <citation type="submission" date="2015-02" db="EMBL/GenBank/DDBJ databases">
        <title>Characterization of two novel Thaumarchaeota isolated from the Northern Adriatic Sea.</title>
        <authorList>
            <person name="Bayer B."/>
            <person name="Vojvoda J."/>
            <person name="Offre P."/>
            <person name="Srivastava A."/>
            <person name="Elisabeth N."/>
            <person name="Garcia J.A.L."/>
            <person name="Schleper C."/>
            <person name="Herndl G.J."/>
        </authorList>
    </citation>
    <scope>NUCLEOTIDE SEQUENCE [LARGE SCALE GENOMIC DNA]</scope>
    <source>
        <strain evidence="2">D3C</strain>
    </source>
</reference>
<reference evidence="1 2" key="2">
    <citation type="journal article" date="2016" name="ISME J.">
        <title>Physiological and genomic characterization of two novel marine thaumarchaeal strains indicates niche differentiation.</title>
        <authorList>
            <person name="Bayer B."/>
            <person name="Vojvoda J."/>
            <person name="Offre P."/>
            <person name="Alves R.J."/>
            <person name="Elisabeth N.H."/>
            <person name="Garcia J.A."/>
            <person name="Volland J.M."/>
            <person name="Srivastava A."/>
            <person name="Schleper C."/>
            <person name="Herndl G.J."/>
        </authorList>
    </citation>
    <scope>NUCLEOTIDE SEQUENCE [LARGE SCALE GENOMIC DNA]</scope>
    <source>
        <strain evidence="1 2">D3C</strain>
    </source>
</reference>
<name>A0A0C5C937_9ARCH</name>
<organism evidence="1 2">
    <name type="scientific">Nitrosopumilus piranensis</name>
    <dbReference type="NCBI Taxonomy" id="1582439"/>
    <lineage>
        <taxon>Archaea</taxon>
        <taxon>Nitrososphaerota</taxon>
        <taxon>Nitrososphaeria</taxon>
        <taxon>Nitrosopumilales</taxon>
        <taxon>Nitrosopumilaceae</taxon>
        <taxon>Nitrosopumilus</taxon>
    </lineage>
</organism>
<proteinExistence type="predicted"/>
<evidence type="ECO:0000313" key="2">
    <source>
        <dbReference type="Proteomes" id="UP000032027"/>
    </source>
</evidence>
<protein>
    <submittedName>
        <fullName evidence="1">Uncharacterized protein</fullName>
    </submittedName>
</protein>
<dbReference type="EMBL" id="CP010868">
    <property type="protein sequence ID" value="AJM91732.1"/>
    <property type="molecule type" value="Genomic_DNA"/>
</dbReference>
<dbReference type="KEGG" id="nid:NPIRD3C_0518"/>
<sequence length="46" mass="5455">MIKATRMNRSCKFSAFPKYYFEEHDVIETLTKQLTVVGLKFQLSRV</sequence>
<evidence type="ECO:0000313" key="1">
    <source>
        <dbReference type="EMBL" id="AJM91732.1"/>
    </source>
</evidence>
<dbReference type="Proteomes" id="UP000032027">
    <property type="component" value="Chromosome"/>
</dbReference>
<dbReference type="AlphaFoldDB" id="A0A0C5C937"/>
<dbReference type="HOGENOM" id="CLU_3178408_0_0_2"/>